<sequence>MSLCLSFLVWFSSGLVMLFVPFPSLPDAARWAGSEPLALADVRVAPAAALTRGGDGLRLLSIAGHPRYVVAQGTRLVSIDARTGAALGLLGPTQARTVAERFARLPVRRLDGPLQSDQWIVHQRLDPWRPFYRAELDDADGTTLYVSARTGEVMQRTRGSERRWNWLGAIPHWLYFSVLRRDFVAWDRTVWWLALSALAGALAGTALGIHRSLQHRRRHPTGWSPYRGLLRWHHGLGLAAAAIVLTWIFSGWLSMDHGRLFSRGQPAPEALLRYAGTDLDTALARVAPTALRALEGSSEIGFQLVGGQAWASGHGRGAVTTLRLQGAGAAHPLTRAARVDAIGQAATRAWPLATTIDGASDALYRQADAIAANALCLTLATPKGARLYVDADTGQPLLLLDRSRQAYAWLYFALHTTRLPGLVEHPRLHIVLQLGLLALGWCLSLTGLLLAVRAVRRRRPQRAARPLPNSATNGAR</sequence>
<dbReference type="PANTHER" id="PTHR34219">
    <property type="entry name" value="IRON-REGULATED INNER MEMBRANE PROTEIN-RELATED"/>
    <property type="match status" value="1"/>
</dbReference>
<protein>
    <recommendedName>
        <fullName evidence="6">PepSY domain-containing protein</fullName>
    </recommendedName>
</protein>
<keyword evidence="1" id="KW-0472">Membrane</keyword>
<dbReference type="AlphaFoldDB" id="A0A1C3NND4"/>
<evidence type="ECO:0000313" key="4">
    <source>
        <dbReference type="Proteomes" id="UP000092503"/>
    </source>
</evidence>
<dbReference type="Proteomes" id="UP000092503">
    <property type="component" value="Unassembled WGS sequence"/>
</dbReference>
<keyword evidence="1" id="KW-0812">Transmembrane</keyword>
<organism evidence="3 4">
    <name type="scientific">Xanthomonas bromi</name>
    <dbReference type="NCBI Taxonomy" id="56449"/>
    <lineage>
        <taxon>Bacteria</taxon>
        <taxon>Pseudomonadati</taxon>
        <taxon>Pseudomonadota</taxon>
        <taxon>Gammaproteobacteria</taxon>
        <taxon>Lysobacterales</taxon>
        <taxon>Lysobacteraceae</taxon>
        <taxon>Xanthomonas</taxon>
    </lineage>
</organism>
<feature type="transmembrane region" description="Helical" evidence="1">
    <location>
        <begin position="430"/>
        <end position="452"/>
    </location>
</feature>
<gene>
    <name evidence="3" type="ORF">XBLMG947_2697</name>
    <name evidence="2" type="ORF">XbrCFBP1976_12110</name>
</gene>
<keyword evidence="5" id="KW-1185">Reference proteome</keyword>
<dbReference type="OrthoDB" id="9760788at2"/>
<name>A0A1C3NND4_9XANT</name>
<reference evidence="2 5" key="2">
    <citation type="submission" date="2016-08" db="EMBL/GenBank/DDBJ databases">
        <title>Evolution of the type three secretion system and type three effector repertoires in Xanthomonas.</title>
        <authorList>
            <person name="Merda D."/>
            <person name="Briand M."/>
            <person name="Bosis E."/>
            <person name="Rousseau C."/>
            <person name="Portier P."/>
            <person name="Jacques M.-A."/>
            <person name="Fischer-Le Saux M."/>
        </authorList>
    </citation>
    <scope>NUCLEOTIDE SEQUENCE [LARGE SCALE GENOMIC DNA]</scope>
    <source>
        <strain evidence="2 5">CFBP1976</strain>
    </source>
</reference>
<dbReference type="Proteomes" id="UP000239710">
    <property type="component" value="Unassembled WGS sequence"/>
</dbReference>
<dbReference type="STRING" id="56449.XBLMG947_2697"/>
<dbReference type="EMBL" id="FLTX01000040">
    <property type="protein sequence ID" value="SBV51907.1"/>
    <property type="molecule type" value="Genomic_DNA"/>
</dbReference>
<evidence type="ECO:0000256" key="1">
    <source>
        <dbReference type="SAM" id="Phobius"/>
    </source>
</evidence>
<reference evidence="3 4" key="1">
    <citation type="submission" date="2016-06" db="EMBL/GenBank/DDBJ databases">
        <authorList>
            <person name="Kjaerup R.B."/>
            <person name="Dalgaard T.S."/>
            <person name="Juul-Madsen H.R."/>
        </authorList>
    </citation>
    <scope>NUCLEOTIDE SEQUENCE [LARGE SCALE GENOMIC DNA]</scope>
    <source>
        <strain evidence="3">LMG947</strain>
    </source>
</reference>
<feature type="transmembrane region" description="Helical" evidence="1">
    <location>
        <begin position="190"/>
        <end position="209"/>
    </location>
</feature>
<keyword evidence="1" id="KW-1133">Transmembrane helix</keyword>
<dbReference type="PANTHER" id="PTHR34219:SF6">
    <property type="entry name" value="BLR3280 PROTEIN"/>
    <property type="match status" value="1"/>
</dbReference>
<evidence type="ECO:0000313" key="5">
    <source>
        <dbReference type="Proteomes" id="UP000239710"/>
    </source>
</evidence>
<dbReference type="InterPro" id="IPR005625">
    <property type="entry name" value="PepSY-ass_TM"/>
</dbReference>
<evidence type="ECO:0008006" key="6">
    <source>
        <dbReference type="Google" id="ProtNLM"/>
    </source>
</evidence>
<evidence type="ECO:0000313" key="3">
    <source>
        <dbReference type="EMBL" id="SBV51907.1"/>
    </source>
</evidence>
<dbReference type="EMBL" id="MDCE01000015">
    <property type="protein sequence ID" value="PPV06520.1"/>
    <property type="molecule type" value="Genomic_DNA"/>
</dbReference>
<feature type="transmembrane region" description="Helical" evidence="1">
    <location>
        <begin position="230"/>
        <end position="253"/>
    </location>
</feature>
<proteinExistence type="predicted"/>
<evidence type="ECO:0000313" key="2">
    <source>
        <dbReference type="EMBL" id="PPV06520.1"/>
    </source>
</evidence>
<accession>A0A1C3NND4</accession>